<dbReference type="Proteomes" id="UP001275084">
    <property type="component" value="Unassembled WGS sequence"/>
</dbReference>
<comment type="similarity">
    <text evidence="4">Belongs to the protein disulfide isomerase family.</text>
</comment>
<evidence type="ECO:0000256" key="6">
    <source>
        <dbReference type="ARBA" id="ARBA00022824"/>
    </source>
</evidence>
<evidence type="ECO:0000313" key="11">
    <source>
        <dbReference type="EMBL" id="KAK3360624.1"/>
    </source>
</evidence>
<protein>
    <recommendedName>
        <fullName evidence="9">Protein disulfide-isomerase</fullName>
        <ecNumber evidence="5">5.3.4.1</ecNumber>
    </recommendedName>
</protein>
<sequence>SRELEPEWTAVQNLSNNPNIVSFDCETNPRLCRELDVASYPAIRLYHRNGHMNRYRGERKGNQIHAFLRRAQQPPMLKVDVASVSSFLDIDHVIFIAHIRLGDDSLRDRFNALANKYRNLYSFIMTGPLQDQSALHCINNIDEEEHTATNLGTVGALEDFIKQCSSPLIPELTRKNEVEYTRSGKSLLHYFFGSEEEKEEYRTEMRSLAKKYAEFLHFTLTDVHKYPEMLRVLGLKAGSKTGLSLQNPNTGDVFPYLRRRKMTAELVEQFLIDVISGKVEPLSTKPNGHDEL</sequence>
<dbReference type="CDD" id="cd02961">
    <property type="entry name" value="PDI_a_family"/>
    <property type="match status" value="1"/>
</dbReference>
<reference evidence="11" key="2">
    <citation type="submission" date="2023-06" db="EMBL/GenBank/DDBJ databases">
        <authorList>
            <consortium name="Lawrence Berkeley National Laboratory"/>
            <person name="Haridas S."/>
            <person name="Hensen N."/>
            <person name="Bonometti L."/>
            <person name="Westerberg I."/>
            <person name="Brannstrom I.O."/>
            <person name="Guillou S."/>
            <person name="Cros-Aarteil S."/>
            <person name="Calhoun S."/>
            <person name="Kuo A."/>
            <person name="Mondo S."/>
            <person name="Pangilinan J."/>
            <person name="Riley R."/>
            <person name="Labutti K."/>
            <person name="Andreopoulos B."/>
            <person name="Lipzen A."/>
            <person name="Chen C."/>
            <person name="Yanf M."/>
            <person name="Daum C."/>
            <person name="Ng V."/>
            <person name="Clum A."/>
            <person name="Steindorff A."/>
            <person name="Ohm R."/>
            <person name="Martin F."/>
            <person name="Silar P."/>
            <person name="Natvig D."/>
            <person name="Lalanne C."/>
            <person name="Gautier V."/>
            <person name="Ament-Velasquez S.L."/>
            <person name="Kruys A."/>
            <person name="Hutchinson M.I."/>
            <person name="Powell A.J."/>
            <person name="Barry K."/>
            <person name="Miller A.N."/>
            <person name="Grigoriev I.V."/>
            <person name="Debuchy R."/>
            <person name="Gladieux P."/>
            <person name="Thoren M.H."/>
            <person name="Johannesson H."/>
        </authorList>
    </citation>
    <scope>NUCLEOTIDE SEQUENCE</scope>
    <source>
        <strain evidence="11">CBS 955.72</strain>
    </source>
</reference>
<evidence type="ECO:0000313" key="12">
    <source>
        <dbReference type="Proteomes" id="UP001275084"/>
    </source>
</evidence>
<comment type="caution">
    <text evidence="11">The sequence shown here is derived from an EMBL/GenBank/DDBJ whole genome shotgun (WGS) entry which is preliminary data.</text>
</comment>
<feature type="domain" description="Thioredoxin" evidence="10">
    <location>
        <begin position="2"/>
        <end position="69"/>
    </location>
</feature>
<dbReference type="InterPro" id="IPR036249">
    <property type="entry name" value="Thioredoxin-like_sf"/>
</dbReference>
<dbReference type="PANTHER" id="PTHR18929">
    <property type="entry name" value="PROTEIN DISULFIDE ISOMERASE"/>
    <property type="match status" value="1"/>
</dbReference>
<comment type="subcellular location">
    <subcellularLocation>
        <location evidence="3">Endoplasmic reticulum lumen</location>
    </subcellularLocation>
</comment>
<evidence type="ECO:0000256" key="1">
    <source>
        <dbReference type="ARBA" id="ARBA00001182"/>
    </source>
</evidence>
<keyword evidence="7" id="KW-0413">Isomerase</keyword>
<name>A0AAJ0HSH3_9PEZI</name>
<organism evidence="11 12">
    <name type="scientific">Lasiosphaeria hispida</name>
    <dbReference type="NCBI Taxonomy" id="260671"/>
    <lineage>
        <taxon>Eukaryota</taxon>
        <taxon>Fungi</taxon>
        <taxon>Dikarya</taxon>
        <taxon>Ascomycota</taxon>
        <taxon>Pezizomycotina</taxon>
        <taxon>Sordariomycetes</taxon>
        <taxon>Sordariomycetidae</taxon>
        <taxon>Sordariales</taxon>
        <taxon>Lasiosphaeriaceae</taxon>
        <taxon>Lasiosphaeria</taxon>
    </lineage>
</organism>
<evidence type="ECO:0000256" key="8">
    <source>
        <dbReference type="ARBA" id="ARBA00023284"/>
    </source>
</evidence>
<gene>
    <name evidence="11" type="ORF">B0T25DRAFT_446773</name>
</gene>
<feature type="non-terminal residue" evidence="11">
    <location>
        <position position="1"/>
    </location>
</feature>
<evidence type="ECO:0000256" key="9">
    <source>
        <dbReference type="ARBA" id="ARBA00039846"/>
    </source>
</evidence>
<dbReference type="GO" id="GO:0034976">
    <property type="term" value="P:response to endoplasmic reticulum stress"/>
    <property type="evidence" value="ECO:0007669"/>
    <property type="project" value="TreeGrafter"/>
</dbReference>
<dbReference type="SUPFAM" id="SSF52833">
    <property type="entry name" value="Thioredoxin-like"/>
    <property type="match status" value="2"/>
</dbReference>
<evidence type="ECO:0000256" key="3">
    <source>
        <dbReference type="ARBA" id="ARBA00004319"/>
    </source>
</evidence>
<dbReference type="Pfam" id="PF13848">
    <property type="entry name" value="Thioredoxin_6"/>
    <property type="match status" value="1"/>
</dbReference>
<proteinExistence type="inferred from homology"/>
<dbReference type="GO" id="GO:0006457">
    <property type="term" value="P:protein folding"/>
    <property type="evidence" value="ECO:0007669"/>
    <property type="project" value="TreeGrafter"/>
</dbReference>
<keyword evidence="6" id="KW-0256">Endoplasmic reticulum</keyword>
<dbReference type="Gene3D" id="3.40.30.10">
    <property type="entry name" value="Glutaredoxin"/>
    <property type="match status" value="2"/>
</dbReference>
<dbReference type="GO" id="GO:0005788">
    <property type="term" value="C:endoplasmic reticulum lumen"/>
    <property type="evidence" value="ECO:0007669"/>
    <property type="project" value="UniProtKB-SubCell"/>
</dbReference>
<comment type="catalytic activity">
    <reaction evidence="1">
        <text>Catalyzes the rearrangement of -S-S- bonds in proteins.</text>
        <dbReference type="EC" id="5.3.4.1"/>
    </reaction>
</comment>
<keyword evidence="8" id="KW-0676">Redox-active center</keyword>
<accession>A0AAJ0HSH3</accession>
<comment type="function">
    <text evidence="2">Participates in the folding of proteins containing disulfide bonds, may be involved in glycosylation, prolyl hydroxylation and triglyceride transfer.</text>
</comment>
<evidence type="ECO:0000256" key="7">
    <source>
        <dbReference type="ARBA" id="ARBA00023235"/>
    </source>
</evidence>
<reference evidence="11" key="1">
    <citation type="journal article" date="2023" name="Mol. Phylogenet. Evol.">
        <title>Genome-scale phylogeny and comparative genomics of the fungal order Sordariales.</title>
        <authorList>
            <person name="Hensen N."/>
            <person name="Bonometti L."/>
            <person name="Westerberg I."/>
            <person name="Brannstrom I.O."/>
            <person name="Guillou S."/>
            <person name="Cros-Aarteil S."/>
            <person name="Calhoun S."/>
            <person name="Haridas S."/>
            <person name="Kuo A."/>
            <person name="Mondo S."/>
            <person name="Pangilinan J."/>
            <person name="Riley R."/>
            <person name="LaButti K."/>
            <person name="Andreopoulos B."/>
            <person name="Lipzen A."/>
            <person name="Chen C."/>
            <person name="Yan M."/>
            <person name="Daum C."/>
            <person name="Ng V."/>
            <person name="Clum A."/>
            <person name="Steindorff A."/>
            <person name="Ohm R.A."/>
            <person name="Martin F."/>
            <person name="Silar P."/>
            <person name="Natvig D.O."/>
            <person name="Lalanne C."/>
            <person name="Gautier V."/>
            <person name="Ament-Velasquez S.L."/>
            <person name="Kruys A."/>
            <person name="Hutchinson M.I."/>
            <person name="Powell A.J."/>
            <person name="Barry K."/>
            <person name="Miller A.N."/>
            <person name="Grigoriev I.V."/>
            <person name="Debuchy R."/>
            <person name="Gladieux P."/>
            <person name="Hiltunen Thoren M."/>
            <person name="Johannesson H."/>
        </authorList>
    </citation>
    <scope>NUCLEOTIDE SEQUENCE</scope>
    <source>
        <strain evidence="11">CBS 955.72</strain>
    </source>
</reference>
<evidence type="ECO:0000259" key="10">
    <source>
        <dbReference type="Pfam" id="PF00085"/>
    </source>
</evidence>
<evidence type="ECO:0000256" key="5">
    <source>
        <dbReference type="ARBA" id="ARBA00012723"/>
    </source>
</evidence>
<dbReference type="AlphaFoldDB" id="A0AAJ0HSH3"/>
<dbReference type="EMBL" id="JAUIQD010000002">
    <property type="protein sequence ID" value="KAK3360624.1"/>
    <property type="molecule type" value="Genomic_DNA"/>
</dbReference>
<keyword evidence="12" id="KW-1185">Reference proteome</keyword>
<evidence type="ECO:0000256" key="4">
    <source>
        <dbReference type="ARBA" id="ARBA00006347"/>
    </source>
</evidence>
<dbReference type="GO" id="GO:0003756">
    <property type="term" value="F:protein disulfide isomerase activity"/>
    <property type="evidence" value="ECO:0007669"/>
    <property type="project" value="UniProtKB-EC"/>
</dbReference>
<dbReference type="EC" id="5.3.4.1" evidence="5"/>
<dbReference type="InterPro" id="IPR013766">
    <property type="entry name" value="Thioredoxin_domain"/>
</dbReference>
<dbReference type="Pfam" id="PF00085">
    <property type="entry name" value="Thioredoxin"/>
    <property type="match status" value="1"/>
</dbReference>
<evidence type="ECO:0000256" key="2">
    <source>
        <dbReference type="ARBA" id="ARBA00002692"/>
    </source>
</evidence>
<dbReference type="PANTHER" id="PTHR18929:SF132">
    <property type="entry name" value="PROTEIN DISULFIDE-ISOMERASE A3"/>
    <property type="match status" value="1"/>
</dbReference>